<name>A0A445BS93_ARAHY</name>
<keyword evidence="2" id="KW-1185">Reference proteome</keyword>
<dbReference type="PANTHER" id="PTHR46033:SF8">
    <property type="entry name" value="PROTEIN MAINTENANCE OF MERISTEMS-LIKE"/>
    <property type="match status" value="1"/>
</dbReference>
<dbReference type="EMBL" id="SDMP01000008">
    <property type="protein sequence ID" value="RYR41570.1"/>
    <property type="molecule type" value="Genomic_DNA"/>
</dbReference>
<proteinExistence type="predicted"/>
<dbReference type="AlphaFoldDB" id="A0A445BS93"/>
<evidence type="ECO:0008006" key="3">
    <source>
        <dbReference type="Google" id="ProtNLM"/>
    </source>
</evidence>
<dbReference type="InterPro" id="IPR044824">
    <property type="entry name" value="MAIN-like"/>
</dbReference>
<organism evidence="1 2">
    <name type="scientific">Arachis hypogaea</name>
    <name type="common">Peanut</name>
    <dbReference type="NCBI Taxonomy" id="3818"/>
    <lineage>
        <taxon>Eukaryota</taxon>
        <taxon>Viridiplantae</taxon>
        <taxon>Streptophyta</taxon>
        <taxon>Embryophyta</taxon>
        <taxon>Tracheophyta</taxon>
        <taxon>Spermatophyta</taxon>
        <taxon>Magnoliopsida</taxon>
        <taxon>eudicotyledons</taxon>
        <taxon>Gunneridae</taxon>
        <taxon>Pentapetalae</taxon>
        <taxon>rosids</taxon>
        <taxon>fabids</taxon>
        <taxon>Fabales</taxon>
        <taxon>Fabaceae</taxon>
        <taxon>Papilionoideae</taxon>
        <taxon>50 kb inversion clade</taxon>
        <taxon>dalbergioids sensu lato</taxon>
        <taxon>Dalbergieae</taxon>
        <taxon>Pterocarpus clade</taxon>
        <taxon>Arachis</taxon>
    </lineage>
</organism>
<evidence type="ECO:0000313" key="2">
    <source>
        <dbReference type="Proteomes" id="UP000289738"/>
    </source>
</evidence>
<protein>
    <recommendedName>
        <fullName evidence="3">Aminotransferase-like plant mobile domain-containing protein</fullName>
    </recommendedName>
</protein>
<dbReference type="GO" id="GO:0010073">
    <property type="term" value="P:meristem maintenance"/>
    <property type="evidence" value="ECO:0007669"/>
    <property type="project" value="InterPro"/>
</dbReference>
<comment type="caution">
    <text evidence="1">The sequence shown here is derived from an EMBL/GenBank/DDBJ whole genome shotgun (WGS) entry which is preliminary data.</text>
</comment>
<dbReference type="PANTHER" id="PTHR46033">
    <property type="entry name" value="PROTEIN MAIN-LIKE 2"/>
    <property type="match status" value="1"/>
</dbReference>
<gene>
    <name evidence="1" type="ORF">Ahy_A08g037977</name>
</gene>
<dbReference type="Proteomes" id="UP000289738">
    <property type="component" value="Chromosome A08"/>
</dbReference>
<reference evidence="1 2" key="1">
    <citation type="submission" date="2019-01" db="EMBL/GenBank/DDBJ databases">
        <title>Sequencing of cultivated peanut Arachis hypogaea provides insights into genome evolution and oil improvement.</title>
        <authorList>
            <person name="Chen X."/>
        </authorList>
    </citation>
    <scope>NUCLEOTIDE SEQUENCE [LARGE SCALE GENOMIC DNA]</scope>
    <source>
        <strain evidence="2">cv. Fuhuasheng</strain>
        <tissue evidence="1">Leaves</tissue>
    </source>
</reference>
<sequence>MKWTVKLSWFQNTVCGEFEGHPTEEHLLHYTMDHIIQLIEGMLFLDAFDSRVHIRWLPLLEDLDRCGRGENRLRTYRRLFNGLGVLNPIVQLGIIEAEVSAVGVCPLLCFAIVEWHQVDRVMRQFSGLQHILTRSLNIDEMHAHCGRFGRGELYPEFLEGWHELWDAFRNHMLPVHHAIDMRPSHAYLT</sequence>
<evidence type="ECO:0000313" key="1">
    <source>
        <dbReference type="EMBL" id="RYR41570.1"/>
    </source>
</evidence>
<accession>A0A445BS93</accession>